<dbReference type="GO" id="GO:0004077">
    <property type="term" value="F:biotin--[biotin carboxyl-carrier protein] ligase activity"/>
    <property type="evidence" value="ECO:0007669"/>
    <property type="project" value="UniProtKB-UniRule"/>
</dbReference>
<dbReference type="Proteomes" id="UP000321306">
    <property type="component" value="Unassembled WGS sequence"/>
</dbReference>
<dbReference type="RefSeq" id="WP_146883713.1">
    <property type="nucleotide sequence ID" value="NZ_BJXB01000005.1"/>
</dbReference>
<evidence type="ECO:0000313" key="6">
    <source>
        <dbReference type="Proteomes" id="UP000321306"/>
    </source>
</evidence>
<keyword evidence="3" id="KW-0238">DNA-binding</keyword>
<accession>A0A511N0K3</accession>
<evidence type="ECO:0000259" key="4">
    <source>
        <dbReference type="PROSITE" id="PS51733"/>
    </source>
</evidence>
<proteinExistence type="inferred from homology"/>
<evidence type="ECO:0000313" key="5">
    <source>
        <dbReference type="EMBL" id="GEM45967.1"/>
    </source>
</evidence>
<feature type="binding site" evidence="3">
    <location>
        <position position="106"/>
    </location>
    <ligand>
        <name>biotin</name>
        <dbReference type="ChEBI" id="CHEBI:57586"/>
    </ligand>
</feature>
<keyword evidence="2 3" id="KW-0092">Biotin</keyword>
<dbReference type="InterPro" id="IPR003142">
    <property type="entry name" value="BPL_C"/>
</dbReference>
<keyword evidence="3" id="KW-0547">Nucleotide-binding</keyword>
<dbReference type="Gene3D" id="2.30.30.100">
    <property type="match status" value="1"/>
</dbReference>
<dbReference type="CDD" id="cd16442">
    <property type="entry name" value="BPL"/>
    <property type="match status" value="1"/>
</dbReference>
<keyword evidence="3" id="KW-0804">Transcription</keyword>
<sequence>MDLLTLLTEQIQSGEAIAERFGVTRVAVWKQIQRLQADGYPVVAEKPKGYRLLPGTPTPAALQKHLKGSFGQEYHYCGTVTSTQDVARKLAESGAPHGTVVLAEKQSQGRGRRGRVWSTPTGSGLYFTIILRPQLSLSELSLLPLMAGVAVREACGVGYLKWPNDLLTEKGKMAGLLLEADVRGEEVHHVLLGIGINVVPEGLPEGAVGLGSYIKKVSRVEVLSRILFQLETWTGMTEMAVLQAWRKYSGTLGRQVRVQTAKGPIEGLAVDVDARGLWIEHEGVRTCITAGDVSLVEPLGSKPQTV</sequence>
<keyword evidence="3" id="KW-0067">ATP-binding</keyword>
<dbReference type="OrthoDB" id="9807064at2"/>
<evidence type="ECO:0000256" key="2">
    <source>
        <dbReference type="ARBA" id="ARBA00023267"/>
    </source>
</evidence>
<keyword evidence="3" id="KW-0805">Transcription regulation</keyword>
<evidence type="ECO:0000256" key="3">
    <source>
        <dbReference type="HAMAP-Rule" id="MF_00978"/>
    </source>
</evidence>
<dbReference type="PROSITE" id="PS51733">
    <property type="entry name" value="BPL_LPL_CATALYTIC"/>
    <property type="match status" value="1"/>
</dbReference>
<dbReference type="Pfam" id="PF03099">
    <property type="entry name" value="BPL_LplA_LipB"/>
    <property type="match status" value="1"/>
</dbReference>
<comment type="catalytic activity">
    <reaction evidence="3">
        <text>biotin + L-lysyl-[protein] + ATP = N(6)-biotinyl-L-lysyl-[protein] + AMP + diphosphate + H(+)</text>
        <dbReference type="Rhea" id="RHEA:11756"/>
        <dbReference type="Rhea" id="RHEA-COMP:9752"/>
        <dbReference type="Rhea" id="RHEA-COMP:10505"/>
        <dbReference type="ChEBI" id="CHEBI:15378"/>
        <dbReference type="ChEBI" id="CHEBI:29969"/>
        <dbReference type="ChEBI" id="CHEBI:30616"/>
        <dbReference type="ChEBI" id="CHEBI:33019"/>
        <dbReference type="ChEBI" id="CHEBI:57586"/>
        <dbReference type="ChEBI" id="CHEBI:83144"/>
        <dbReference type="ChEBI" id="CHEBI:456215"/>
        <dbReference type="EC" id="6.3.4.15"/>
    </reaction>
</comment>
<dbReference type="PANTHER" id="PTHR12835">
    <property type="entry name" value="BIOTIN PROTEIN LIGASE"/>
    <property type="match status" value="1"/>
</dbReference>
<keyword evidence="3" id="KW-0678">Repressor</keyword>
<organism evidence="5 6">
    <name type="scientific">Deinococcus cellulosilyticus (strain DSM 18568 / NBRC 106333 / KACC 11606 / 5516J-15)</name>
    <dbReference type="NCBI Taxonomy" id="1223518"/>
    <lineage>
        <taxon>Bacteria</taxon>
        <taxon>Thermotogati</taxon>
        <taxon>Deinococcota</taxon>
        <taxon>Deinococci</taxon>
        <taxon>Deinococcales</taxon>
        <taxon>Deinococcaceae</taxon>
        <taxon>Deinococcus</taxon>
    </lineage>
</organism>
<feature type="DNA-binding region" description="H-T-H motif" evidence="3">
    <location>
        <begin position="14"/>
        <end position="33"/>
    </location>
</feature>
<feature type="binding site" evidence="3">
    <location>
        <begin position="110"/>
        <end position="112"/>
    </location>
    <ligand>
        <name>biotin</name>
        <dbReference type="ChEBI" id="CHEBI:57586"/>
    </ligand>
</feature>
<dbReference type="InterPro" id="IPR030855">
    <property type="entry name" value="Bifunct_BirA"/>
</dbReference>
<dbReference type="GO" id="GO:0005737">
    <property type="term" value="C:cytoplasm"/>
    <property type="evidence" value="ECO:0007669"/>
    <property type="project" value="TreeGrafter"/>
</dbReference>
<dbReference type="InterPro" id="IPR004143">
    <property type="entry name" value="BPL_LPL_catalytic"/>
</dbReference>
<dbReference type="EMBL" id="BJXB01000005">
    <property type="protein sequence ID" value="GEM45967.1"/>
    <property type="molecule type" value="Genomic_DNA"/>
</dbReference>
<dbReference type="AlphaFoldDB" id="A0A511N0K3"/>
<dbReference type="InterPro" id="IPR036390">
    <property type="entry name" value="WH_DNA-bd_sf"/>
</dbReference>
<feature type="domain" description="BPL/LPL catalytic" evidence="4">
    <location>
        <begin position="63"/>
        <end position="238"/>
    </location>
</feature>
<dbReference type="HAMAP" id="MF_00978">
    <property type="entry name" value="Bifunct_BirA"/>
    <property type="match status" value="1"/>
</dbReference>
<dbReference type="InterPro" id="IPR013196">
    <property type="entry name" value="HTH_11"/>
</dbReference>
<dbReference type="InterPro" id="IPR004408">
    <property type="entry name" value="Biotin_CoA_COase_ligase"/>
</dbReference>
<dbReference type="Pfam" id="PF08279">
    <property type="entry name" value="HTH_11"/>
    <property type="match status" value="1"/>
</dbReference>
<gene>
    <name evidence="3 5" type="primary">birA</name>
    <name evidence="5" type="ORF">DC3_16020</name>
</gene>
<dbReference type="InterPro" id="IPR036388">
    <property type="entry name" value="WH-like_DNA-bd_sf"/>
</dbReference>
<dbReference type="EC" id="6.3.4.15" evidence="3"/>
<keyword evidence="6" id="KW-1185">Reference proteome</keyword>
<name>A0A511N0K3_DEIC1</name>
<dbReference type="GO" id="GO:0003677">
    <property type="term" value="F:DNA binding"/>
    <property type="evidence" value="ECO:0007669"/>
    <property type="project" value="UniProtKB-UniRule"/>
</dbReference>
<dbReference type="SUPFAM" id="SSF55681">
    <property type="entry name" value="Class II aaRS and biotin synthetases"/>
    <property type="match status" value="1"/>
</dbReference>
<protein>
    <recommendedName>
        <fullName evidence="3">Bifunctional ligase/repressor BirA</fullName>
    </recommendedName>
    <alternativeName>
        <fullName evidence="3">Biotin--[acetyl-CoA-carboxylase] ligase</fullName>
        <ecNumber evidence="3">6.3.4.15</ecNumber>
    </alternativeName>
    <alternativeName>
        <fullName evidence="3">Biotin--protein ligase</fullName>
    </alternativeName>
    <alternativeName>
        <fullName evidence="3">Biotin-[acetyl-CoA carboxylase] synthetase</fullName>
    </alternativeName>
</protein>
<dbReference type="SUPFAM" id="SSF46785">
    <property type="entry name" value="Winged helix' DNA-binding domain"/>
    <property type="match status" value="1"/>
</dbReference>
<dbReference type="NCBIfam" id="TIGR00121">
    <property type="entry name" value="birA_ligase"/>
    <property type="match status" value="1"/>
</dbReference>
<evidence type="ECO:0000256" key="1">
    <source>
        <dbReference type="ARBA" id="ARBA00022598"/>
    </source>
</evidence>
<comment type="function">
    <text evidence="3">Acts both as a biotin--[acetyl-CoA-carboxylase] ligase and a repressor.</text>
</comment>
<dbReference type="Pfam" id="PF02237">
    <property type="entry name" value="BPL_C"/>
    <property type="match status" value="1"/>
</dbReference>
<keyword evidence="1 3" id="KW-0436">Ligase</keyword>
<comment type="caution">
    <text evidence="5">The sequence shown here is derived from an EMBL/GenBank/DDBJ whole genome shotgun (WGS) entry which is preliminary data.</text>
</comment>
<feature type="binding site" evidence="3">
    <location>
        <position position="172"/>
    </location>
    <ligand>
        <name>biotin</name>
        <dbReference type="ChEBI" id="CHEBI:57586"/>
    </ligand>
</feature>
<dbReference type="PANTHER" id="PTHR12835:SF5">
    <property type="entry name" value="BIOTIN--PROTEIN LIGASE"/>
    <property type="match status" value="1"/>
</dbReference>
<dbReference type="Gene3D" id="3.30.930.10">
    <property type="entry name" value="Bira Bifunctional Protein, Domain 2"/>
    <property type="match status" value="1"/>
</dbReference>
<dbReference type="InterPro" id="IPR045864">
    <property type="entry name" value="aa-tRNA-synth_II/BPL/LPL"/>
</dbReference>
<comment type="similarity">
    <text evidence="3">Belongs to the biotin--protein ligase family.</text>
</comment>
<dbReference type="GO" id="GO:0006355">
    <property type="term" value="P:regulation of DNA-templated transcription"/>
    <property type="evidence" value="ECO:0007669"/>
    <property type="project" value="UniProtKB-UniRule"/>
</dbReference>
<comment type="caution">
    <text evidence="3">Lacks conserved residue(s) required for the propagation of feature annotation.</text>
</comment>
<dbReference type="Gene3D" id="1.10.10.10">
    <property type="entry name" value="Winged helix-like DNA-binding domain superfamily/Winged helix DNA-binding domain"/>
    <property type="match status" value="1"/>
</dbReference>
<reference evidence="5 6" key="1">
    <citation type="submission" date="2019-07" db="EMBL/GenBank/DDBJ databases">
        <title>Whole genome shotgun sequence of Deinococcus cellulosilyticus NBRC 106333.</title>
        <authorList>
            <person name="Hosoyama A."/>
            <person name="Uohara A."/>
            <person name="Ohji S."/>
            <person name="Ichikawa N."/>
        </authorList>
    </citation>
    <scope>NUCLEOTIDE SEQUENCE [LARGE SCALE GENOMIC DNA]</scope>
    <source>
        <strain evidence="5 6">NBRC 106333</strain>
    </source>
</reference>
<dbReference type="GO" id="GO:0005524">
    <property type="term" value="F:ATP binding"/>
    <property type="evidence" value="ECO:0007669"/>
    <property type="project" value="UniProtKB-UniRule"/>
</dbReference>